<feature type="domain" description="Maestro-like HEAT-repeats" evidence="3">
    <location>
        <begin position="65"/>
        <end position="266"/>
    </location>
</feature>
<keyword evidence="1" id="KW-0677">Repeat</keyword>
<feature type="region of interest" description="Disordered" evidence="2">
    <location>
        <begin position="1"/>
        <end position="29"/>
    </location>
</feature>
<dbReference type="Proteomes" id="UP001178461">
    <property type="component" value="Chromosome 8"/>
</dbReference>
<dbReference type="PANTHER" id="PTHR23120:SF42">
    <property type="entry name" value="MAESTRO HEAT-LIKE REPEAT FAMILY MEMBER 3"/>
    <property type="match status" value="1"/>
</dbReference>
<dbReference type="Pfam" id="PF23227">
    <property type="entry name" value="HEAT_MROH2B_C"/>
    <property type="match status" value="1"/>
</dbReference>
<dbReference type="InterPro" id="IPR045206">
    <property type="entry name" value="Maestro_heat-like_prot"/>
</dbReference>
<evidence type="ECO:0000259" key="3">
    <source>
        <dbReference type="Pfam" id="PF21047"/>
    </source>
</evidence>
<dbReference type="EMBL" id="OX395133">
    <property type="protein sequence ID" value="CAI5783162.1"/>
    <property type="molecule type" value="Genomic_DNA"/>
</dbReference>
<sequence>MNKGIDFDEDQISEISLEDGEDLPPSIPTTASLDAADLLPESDSRDQLKNRLTDVVAAMKSGKIRRKALRDLSALLQKIQEYPSVAVPACSYGQLVAISCLCALDPDPESRQRAAEALCHLLPILRCNEEMLARTSWNQTLIFRAEKVLKSTGGPVPELFVNNCYSLARVFGAFLPAEQLLEAVCFLARDLVVESSFNPLDISHLLQEFIKQFGGTKVKVKVLLEAFYKISQGPTVQGRSMAVFALSILSHHHLATVVEYLLQFPFGHCERVWKEVLASADPEQLIHLTAEQLYESPLAESATEVQHLTSLLHAILRMEDYKAAVRQNFPQLLIALLGMVMNFHYDQEFLGGAKEVLHLLLGTTGEQVEAAIVDQLFCRETFSQGLSAMVRAVGKRRWWIPPMVENIIAALEDQEFAGVPQVAAAIYIELLSCRLEVYPCEDTLEQLLNWLAHDHLQVRKLSVRGISLLLDSDMDPSLLRLLLLDSLPSAEADVLPELIELVDQAYHSRELGEEDLKMLAATYCGLAAHEEASVRASAIQHLGLLRGWVRDQRLPIITTTTEEEAIYELVVVLIHLEDEDEVAKAARRALSHLAPQVKWWARSNKFSLHFALHQAAKHLSKTFSKDILRSAALTCTKPSANRLPSVSRVAALLLGHLAFRDASFIHDQDMASYGTWLEEMQQHEEEGLRQTGRSCLNIMQQAYKHRKKGRVQRFLRRLLHCVHREPYPQEFLSCMPGEFLKEPLSPPDRTSAVAPGQGNVTSELCCRDTIFCSPRDPVWTSARNINAIRMDQEEWCCPHDPPYTAVKMHIRVNINFIMIKELHGFKEPKDRNNSSPKKYSLYT</sequence>
<dbReference type="PANTHER" id="PTHR23120">
    <property type="entry name" value="MAESTRO-RELATED HEAT DOMAIN-CONTAINING"/>
    <property type="match status" value="1"/>
</dbReference>
<organism evidence="5 6">
    <name type="scientific">Podarcis lilfordi</name>
    <name type="common">Lilford's wall lizard</name>
    <dbReference type="NCBI Taxonomy" id="74358"/>
    <lineage>
        <taxon>Eukaryota</taxon>
        <taxon>Metazoa</taxon>
        <taxon>Chordata</taxon>
        <taxon>Craniata</taxon>
        <taxon>Vertebrata</taxon>
        <taxon>Euteleostomi</taxon>
        <taxon>Lepidosauria</taxon>
        <taxon>Squamata</taxon>
        <taxon>Bifurcata</taxon>
        <taxon>Unidentata</taxon>
        <taxon>Episquamata</taxon>
        <taxon>Laterata</taxon>
        <taxon>Lacertibaenia</taxon>
        <taxon>Lacertidae</taxon>
        <taxon>Podarcis</taxon>
    </lineage>
</organism>
<dbReference type="InterPro" id="IPR055406">
    <property type="entry name" value="HEAT_Maestro"/>
</dbReference>
<dbReference type="InterPro" id="IPR016024">
    <property type="entry name" value="ARM-type_fold"/>
</dbReference>
<protein>
    <submittedName>
        <fullName evidence="5">XP_034995939.1uncharacterized protein LOC118097306</fullName>
    </submittedName>
</protein>
<proteinExistence type="predicted"/>
<evidence type="ECO:0000313" key="6">
    <source>
        <dbReference type="Proteomes" id="UP001178461"/>
    </source>
</evidence>
<evidence type="ECO:0000256" key="2">
    <source>
        <dbReference type="SAM" id="MobiDB-lite"/>
    </source>
</evidence>
<name>A0AA35KT73_9SAUR</name>
<keyword evidence="6" id="KW-1185">Reference proteome</keyword>
<dbReference type="SUPFAM" id="SSF48371">
    <property type="entry name" value="ARM repeat"/>
    <property type="match status" value="2"/>
</dbReference>
<dbReference type="AlphaFoldDB" id="A0AA35KT73"/>
<feature type="domain" description="Maestro/Maestro-like HEAT-repeats" evidence="4">
    <location>
        <begin position="444"/>
        <end position="690"/>
    </location>
</feature>
<dbReference type="GO" id="GO:0005737">
    <property type="term" value="C:cytoplasm"/>
    <property type="evidence" value="ECO:0007669"/>
    <property type="project" value="TreeGrafter"/>
</dbReference>
<evidence type="ECO:0000313" key="5">
    <source>
        <dbReference type="EMBL" id="CAI5783162.1"/>
    </source>
</evidence>
<dbReference type="Pfam" id="PF21047">
    <property type="entry name" value="HEAT_Maestro"/>
    <property type="match status" value="1"/>
</dbReference>
<evidence type="ECO:0000259" key="4">
    <source>
        <dbReference type="Pfam" id="PF23227"/>
    </source>
</evidence>
<evidence type="ECO:0000256" key="1">
    <source>
        <dbReference type="ARBA" id="ARBA00022737"/>
    </source>
</evidence>
<reference evidence="5" key="1">
    <citation type="submission" date="2022-12" db="EMBL/GenBank/DDBJ databases">
        <authorList>
            <person name="Alioto T."/>
            <person name="Alioto T."/>
            <person name="Gomez Garrido J."/>
        </authorList>
    </citation>
    <scope>NUCLEOTIDE SEQUENCE</scope>
</reference>
<feature type="compositionally biased region" description="Acidic residues" evidence="2">
    <location>
        <begin position="7"/>
        <end position="22"/>
    </location>
</feature>
<dbReference type="InterPro" id="IPR048465">
    <property type="entry name" value="Maestro-like_HEAT"/>
</dbReference>
<gene>
    <name evidence="5" type="ORF">PODLI_1B013195</name>
</gene>
<accession>A0AA35KT73</accession>